<dbReference type="EMBL" id="JBHSMU010000016">
    <property type="protein sequence ID" value="MFC5462537.1"/>
    <property type="molecule type" value="Genomic_DNA"/>
</dbReference>
<dbReference type="Proteomes" id="UP001596050">
    <property type="component" value="Unassembled WGS sequence"/>
</dbReference>
<evidence type="ECO:0008006" key="3">
    <source>
        <dbReference type="Google" id="ProtNLM"/>
    </source>
</evidence>
<proteinExistence type="predicted"/>
<dbReference type="RefSeq" id="WP_379786019.1">
    <property type="nucleotide sequence ID" value="NZ_JBHSMU010000016.1"/>
</dbReference>
<sequence>MTFITKNDMPTHLTSWQKAQAAMLYHFTSAEYLIGLHKMVGDLLNGFVDPLLEAAKAQGRDNVLFSETWGERNFSSNWENNAWPFLRDLQISIATSIARRQAKQFSVTAVNESLRGVAEYSTDWTTPGEERLLNLALATISEYAAPHDKSVEIYQNKWNDYRFAYVYRAFARLMLKVPKFQVRAEVSGFSGEVPPQTGVYMSVDDPHASLQFVWSEPAGPKIRTSNTFNEIGLAALSFVGRQSLWFDEAKMFEFATAKPYAERFRDSVFLYGEPYPSLAPAAVARSAFKSRPCQWALVDIVPGEFEGPDLFHEPEVVQSEVHNRIAGGELCTKEGYYFTPSMPGTRRYFAIAETAPNLSSSYGKTYWQWDANQEQ</sequence>
<organism evidence="1 2">
    <name type="scientific">Massilia niabensis</name>
    <dbReference type="NCBI Taxonomy" id="544910"/>
    <lineage>
        <taxon>Bacteria</taxon>
        <taxon>Pseudomonadati</taxon>
        <taxon>Pseudomonadota</taxon>
        <taxon>Betaproteobacteria</taxon>
        <taxon>Burkholderiales</taxon>
        <taxon>Oxalobacteraceae</taxon>
        <taxon>Telluria group</taxon>
        <taxon>Massilia</taxon>
    </lineage>
</organism>
<keyword evidence="2" id="KW-1185">Reference proteome</keyword>
<evidence type="ECO:0000313" key="1">
    <source>
        <dbReference type="EMBL" id="MFC5462537.1"/>
    </source>
</evidence>
<gene>
    <name evidence="1" type="ORF">ACFPN5_22255</name>
</gene>
<evidence type="ECO:0000313" key="2">
    <source>
        <dbReference type="Proteomes" id="UP001596050"/>
    </source>
</evidence>
<protein>
    <recommendedName>
        <fullName evidence="3">DUF4433 domain-containing protein</fullName>
    </recommendedName>
</protein>
<reference evidence="2" key="1">
    <citation type="journal article" date="2019" name="Int. J. Syst. Evol. Microbiol.">
        <title>The Global Catalogue of Microorganisms (GCM) 10K type strain sequencing project: providing services to taxonomists for standard genome sequencing and annotation.</title>
        <authorList>
            <consortium name="The Broad Institute Genomics Platform"/>
            <consortium name="The Broad Institute Genome Sequencing Center for Infectious Disease"/>
            <person name="Wu L."/>
            <person name="Ma J."/>
        </authorList>
    </citation>
    <scope>NUCLEOTIDE SEQUENCE [LARGE SCALE GENOMIC DNA]</scope>
    <source>
        <strain evidence="2">KACC 12649</strain>
    </source>
</reference>
<accession>A0ABW0LC45</accession>
<name>A0ABW0LC45_9BURK</name>
<comment type="caution">
    <text evidence="1">The sequence shown here is derived from an EMBL/GenBank/DDBJ whole genome shotgun (WGS) entry which is preliminary data.</text>
</comment>